<dbReference type="AlphaFoldDB" id="A0A0K2TLW9"/>
<evidence type="ECO:0000313" key="1">
    <source>
        <dbReference type="EMBL" id="CDW27103.1"/>
    </source>
</evidence>
<organism evidence="1">
    <name type="scientific">Lepeophtheirus salmonis</name>
    <name type="common">Salmon louse</name>
    <name type="synonym">Caligus salmonis</name>
    <dbReference type="NCBI Taxonomy" id="72036"/>
    <lineage>
        <taxon>Eukaryota</taxon>
        <taxon>Metazoa</taxon>
        <taxon>Ecdysozoa</taxon>
        <taxon>Arthropoda</taxon>
        <taxon>Crustacea</taxon>
        <taxon>Multicrustacea</taxon>
        <taxon>Hexanauplia</taxon>
        <taxon>Copepoda</taxon>
        <taxon>Siphonostomatoida</taxon>
        <taxon>Caligidae</taxon>
        <taxon>Lepeophtheirus</taxon>
    </lineage>
</organism>
<reference evidence="1" key="1">
    <citation type="submission" date="2014-05" db="EMBL/GenBank/DDBJ databases">
        <authorList>
            <person name="Chronopoulou M."/>
        </authorList>
    </citation>
    <scope>NUCLEOTIDE SEQUENCE</scope>
    <source>
        <tissue evidence="1">Whole organism</tissue>
    </source>
</reference>
<proteinExistence type="predicted"/>
<protein>
    <submittedName>
        <fullName evidence="1">Uncharacterized protein</fullName>
    </submittedName>
</protein>
<accession>A0A0K2TLW9</accession>
<dbReference type="EMBL" id="HACA01009742">
    <property type="protein sequence ID" value="CDW27103.1"/>
    <property type="molecule type" value="Transcribed_RNA"/>
</dbReference>
<name>A0A0K2TLW9_LEPSM</name>
<sequence length="38" mass="4326">MANSKTHRSWFSELIDPLLILQFETIHGSILSSPLKQS</sequence>